<sequence length="192" mass="20690">MAIVLPLGGGDESAWEEILHAVVPGATGGIYFYWKHAERGGQRAEYRRLSPLPHRRPSARTQFAEKGDQNAVTPWSRVWIVEDRTPEDWLPADEGFLEMPRPKKPAAKPAAGPKMVTAAAKPKAVVPKTTKKPGAATTPHPAKGATTRPATVGKNGPTTKAPARKTRSIESVSGTLPLGRRLLSLTLSPQVR</sequence>
<gene>
    <name evidence="2" type="ORF">KUF71_016527</name>
</gene>
<evidence type="ECO:0000313" key="3">
    <source>
        <dbReference type="Proteomes" id="UP001219518"/>
    </source>
</evidence>
<feature type="region of interest" description="Disordered" evidence="1">
    <location>
        <begin position="93"/>
        <end position="173"/>
    </location>
</feature>
<comment type="caution">
    <text evidence="2">The sequence shown here is derived from an EMBL/GenBank/DDBJ whole genome shotgun (WGS) entry which is preliminary data.</text>
</comment>
<keyword evidence="3" id="KW-1185">Reference proteome</keyword>
<proteinExistence type="predicted"/>
<protein>
    <submittedName>
        <fullName evidence="2">Ubiquitin carboxyl-terminal hydrolase MINDY-4</fullName>
    </submittedName>
</protein>
<reference evidence="2" key="1">
    <citation type="submission" date="2021-07" db="EMBL/GenBank/DDBJ databases">
        <authorList>
            <person name="Catto M.A."/>
            <person name="Jacobson A."/>
            <person name="Kennedy G."/>
            <person name="Labadie P."/>
            <person name="Hunt B.G."/>
            <person name="Srinivasan R."/>
        </authorList>
    </citation>
    <scope>NUCLEOTIDE SEQUENCE</scope>
    <source>
        <strain evidence="2">PL_HMW_Pooled</strain>
        <tissue evidence="2">Head</tissue>
    </source>
</reference>
<dbReference type="EMBL" id="JAHWGI010001320">
    <property type="protein sequence ID" value="KAK3928178.1"/>
    <property type="molecule type" value="Genomic_DNA"/>
</dbReference>
<reference evidence="2" key="2">
    <citation type="journal article" date="2023" name="BMC Genomics">
        <title>Pest status, molecular evolution, and epigenetic factors derived from the genome assembly of Frankliniella fusca, a thysanopteran phytovirus vector.</title>
        <authorList>
            <person name="Catto M.A."/>
            <person name="Labadie P.E."/>
            <person name="Jacobson A.L."/>
            <person name="Kennedy G.G."/>
            <person name="Srinivasan R."/>
            <person name="Hunt B.G."/>
        </authorList>
    </citation>
    <scope>NUCLEOTIDE SEQUENCE</scope>
    <source>
        <strain evidence="2">PL_HMW_Pooled</strain>
    </source>
</reference>
<dbReference type="Proteomes" id="UP001219518">
    <property type="component" value="Unassembled WGS sequence"/>
</dbReference>
<name>A0AAE1HVI3_9NEOP</name>
<evidence type="ECO:0000256" key="1">
    <source>
        <dbReference type="SAM" id="MobiDB-lite"/>
    </source>
</evidence>
<dbReference type="GO" id="GO:0016787">
    <property type="term" value="F:hydrolase activity"/>
    <property type="evidence" value="ECO:0007669"/>
    <property type="project" value="UniProtKB-KW"/>
</dbReference>
<feature type="compositionally biased region" description="Low complexity" evidence="1">
    <location>
        <begin position="107"/>
        <end position="147"/>
    </location>
</feature>
<organism evidence="2 3">
    <name type="scientific">Frankliniella fusca</name>
    <dbReference type="NCBI Taxonomy" id="407009"/>
    <lineage>
        <taxon>Eukaryota</taxon>
        <taxon>Metazoa</taxon>
        <taxon>Ecdysozoa</taxon>
        <taxon>Arthropoda</taxon>
        <taxon>Hexapoda</taxon>
        <taxon>Insecta</taxon>
        <taxon>Pterygota</taxon>
        <taxon>Neoptera</taxon>
        <taxon>Paraneoptera</taxon>
        <taxon>Thysanoptera</taxon>
        <taxon>Terebrantia</taxon>
        <taxon>Thripoidea</taxon>
        <taxon>Thripidae</taxon>
        <taxon>Frankliniella</taxon>
    </lineage>
</organism>
<evidence type="ECO:0000313" key="2">
    <source>
        <dbReference type="EMBL" id="KAK3928178.1"/>
    </source>
</evidence>
<keyword evidence="2" id="KW-0378">Hydrolase</keyword>
<dbReference type="AlphaFoldDB" id="A0AAE1HVI3"/>
<accession>A0AAE1HVI3</accession>